<dbReference type="SMART" id="SM00409">
    <property type="entry name" value="IG"/>
    <property type="match status" value="9"/>
</dbReference>
<dbReference type="Pfam" id="PF13927">
    <property type="entry name" value="Ig_3"/>
    <property type="match status" value="6"/>
</dbReference>
<feature type="domain" description="Ig-like" evidence="5">
    <location>
        <begin position="285"/>
        <end position="373"/>
    </location>
</feature>
<organism evidence="6 7">
    <name type="scientific">Mastacembelus armatus</name>
    <name type="common">zig-zag eel</name>
    <dbReference type="NCBI Taxonomy" id="205130"/>
    <lineage>
        <taxon>Eukaryota</taxon>
        <taxon>Metazoa</taxon>
        <taxon>Chordata</taxon>
        <taxon>Craniata</taxon>
        <taxon>Vertebrata</taxon>
        <taxon>Euteleostomi</taxon>
        <taxon>Actinopterygii</taxon>
        <taxon>Neopterygii</taxon>
        <taxon>Teleostei</taxon>
        <taxon>Neoteleostei</taxon>
        <taxon>Acanthomorphata</taxon>
        <taxon>Anabantaria</taxon>
        <taxon>Synbranchiformes</taxon>
        <taxon>Mastacembelidae</taxon>
        <taxon>Mastacembelus</taxon>
    </lineage>
</organism>
<dbReference type="InterPro" id="IPR052598">
    <property type="entry name" value="IgSF_CEA-related"/>
</dbReference>
<dbReference type="InterPro" id="IPR003598">
    <property type="entry name" value="Ig_sub2"/>
</dbReference>
<keyword evidence="1" id="KW-0732">Signal</keyword>
<reference evidence="6" key="1">
    <citation type="submission" date="2025-08" db="UniProtKB">
        <authorList>
            <consortium name="Ensembl"/>
        </authorList>
    </citation>
    <scope>IDENTIFICATION</scope>
</reference>
<feature type="domain" description="Ig-like" evidence="5">
    <location>
        <begin position="97"/>
        <end position="187"/>
    </location>
</feature>
<dbReference type="InterPro" id="IPR036179">
    <property type="entry name" value="Ig-like_dom_sf"/>
</dbReference>
<dbReference type="AlphaFoldDB" id="A0A3Q3LC98"/>
<evidence type="ECO:0000313" key="7">
    <source>
        <dbReference type="Proteomes" id="UP000261640"/>
    </source>
</evidence>
<accession>A0A3Q3LC98</accession>
<dbReference type="InterPro" id="IPR007110">
    <property type="entry name" value="Ig-like_dom"/>
</dbReference>
<evidence type="ECO:0000259" key="5">
    <source>
        <dbReference type="PROSITE" id="PS50835"/>
    </source>
</evidence>
<dbReference type="SMART" id="SM00408">
    <property type="entry name" value="IGc2"/>
    <property type="match status" value="8"/>
</dbReference>
<sequence>VNISIYASQNPIPVGSNVTIYSTASVTTGVWLFESTVIVISYPGTSIIANTWSNRITFNPTNSSLCIRSLGLNDSGVYTLDAVNLFNSKITLSVQVPISNVTLWAKATNLVEFNDTAVFICSVGSGTSLSYVWLNGSSVVTEGGRVQLSNGNTNLTIFNVTRYDVGPFACNVSNGVSHGASPSVNLNISYGPSDPAMMITPMASKCIYRTGSSITLSCSAESSPPAMITWKVNDVYLSHFGPQLQLQNATVNNSGDYVCLFYNNVTLRLNIASAAILIMGKVGFPISSVVVSPANGPAILNNPFTLQCEVTGPLGSIQWWRNDQLITSGNATFFHNDNKTLVLNPVYRSDNGVYQCQALNAVSNLTSSPYTVYVNYGPEDPVITGPNVAKTGDNITLTCSALSYPPSCYEWYFNSSVVANTSTYVTLPLTKDMSGKYTCMAYNNITGQNSTAYLMLDVIAQTNPAIVGHSYKLTCNVTGPATSVSWMMNDVPLDENNTDIIFNSLEISDTGVYQCLAMNAVGNMTSPPYNLLVNFGPETPIINGPQFAETGHSAHFSCSAQSQPPSQFTWLFNNRTVANTSQYIIDSSSLNMSGQYTCEAYNSVTENYSQSSIMLTVIEAIKSVIIKNDTVPINMKNLTLTCEVFGPYDSISWLKDNKTLNMNNSDAKFVNNTLQFTPVTLNDDGTYQCVATNQVAPHKSPEYMLQVNYGPLSVNISGPNSAKPGLIVSWTCSATSRPNCYFKWFFNNQSVPLQDGSVIKISAIKDSEGNYTCKAWNPVTNITDYQTKAFTVGHASAIHFLSRGSLMLMGLLTLCVPVLFT</sequence>
<dbReference type="InParanoid" id="A0A3Q3LC98"/>
<evidence type="ECO:0000256" key="1">
    <source>
        <dbReference type="ARBA" id="ARBA00022729"/>
    </source>
</evidence>
<dbReference type="Ensembl" id="ENSMAMT00000007319.2">
    <property type="protein sequence ID" value="ENSMAMP00000007124.2"/>
    <property type="gene ID" value="ENSMAMG00000004846.2"/>
</dbReference>
<dbReference type="Gene3D" id="2.60.40.10">
    <property type="entry name" value="Immunoglobulins"/>
    <property type="match status" value="9"/>
</dbReference>
<evidence type="ECO:0000256" key="2">
    <source>
        <dbReference type="ARBA" id="ARBA00023157"/>
    </source>
</evidence>
<keyword evidence="2" id="KW-1015">Disulfide bond</keyword>
<feature type="domain" description="Ig-like" evidence="5">
    <location>
        <begin position="195"/>
        <end position="270"/>
    </location>
</feature>
<feature type="domain" description="Ig-like" evidence="5">
    <location>
        <begin position="468"/>
        <end position="534"/>
    </location>
</feature>
<dbReference type="PROSITE" id="PS50835">
    <property type="entry name" value="IG_LIKE"/>
    <property type="match status" value="8"/>
</dbReference>
<feature type="domain" description="Ig-like" evidence="5">
    <location>
        <begin position="711"/>
        <end position="791"/>
    </location>
</feature>
<dbReference type="GeneTree" id="ENSGT01100000263479"/>
<dbReference type="InterPro" id="IPR013098">
    <property type="entry name" value="Ig_I-set"/>
</dbReference>
<feature type="domain" description="Ig-like" evidence="5">
    <location>
        <begin position="611"/>
        <end position="708"/>
    </location>
</feature>
<keyword evidence="3" id="KW-0325">Glycoprotein</keyword>
<evidence type="ECO:0000256" key="3">
    <source>
        <dbReference type="ARBA" id="ARBA00023180"/>
    </source>
</evidence>
<dbReference type="STRING" id="205130.ENSMAMP00000007124"/>
<reference evidence="6" key="2">
    <citation type="submission" date="2025-09" db="UniProtKB">
        <authorList>
            <consortium name="Ensembl"/>
        </authorList>
    </citation>
    <scope>IDENTIFICATION</scope>
</reference>
<keyword evidence="4" id="KW-0393">Immunoglobulin domain</keyword>
<evidence type="ECO:0000256" key="4">
    <source>
        <dbReference type="ARBA" id="ARBA00023319"/>
    </source>
</evidence>
<evidence type="ECO:0000313" key="6">
    <source>
        <dbReference type="Ensembl" id="ENSMAMP00000007124.2"/>
    </source>
</evidence>
<name>A0A3Q3LC98_9TELE</name>
<protein>
    <submittedName>
        <fullName evidence="6">CEA cell adhesion molecule 1</fullName>
    </submittedName>
</protein>
<dbReference type="SUPFAM" id="SSF48726">
    <property type="entry name" value="Immunoglobulin"/>
    <property type="match status" value="9"/>
</dbReference>
<dbReference type="InterPro" id="IPR003599">
    <property type="entry name" value="Ig_sub"/>
</dbReference>
<dbReference type="InterPro" id="IPR013783">
    <property type="entry name" value="Ig-like_fold"/>
</dbReference>
<dbReference type="Proteomes" id="UP000261640">
    <property type="component" value="Unplaced"/>
</dbReference>
<dbReference type="CDD" id="cd00096">
    <property type="entry name" value="Ig"/>
    <property type="match status" value="1"/>
</dbReference>
<dbReference type="Pfam" id="PF07679">
    <property type="entry name" value="I-set"/>
    <property type="match status" value="1"/>
</dbReference>
<proteinExistence type="predicted"/>
<dbReference type="PANTHER" id="PTHR44337">
    <property type="entry name" value="CARCINOEMBRYONIC ANTIGEN-RELATED CELL ADHESION MOLECULE 8"/>
    <property type="match status" value="1"/>
</dbReference>
<dbReference type="PANTHER" id="PTHR44337:SF20">
    <property type="entry name" value="CARCINOEMBRYONIC ANTIGEN-RELATED CELL ADHESION MOLECULE 5-RELATED"/>
    <property type="match status" value="1"/>
</dbReference>
<feature type="domain" description="Ig-like" evidence="5">
    <location>
        <begin position="537"/>
        <end position="609"/>
    </location>
</feature>
<feature type="domain" description="Ig-like" evidence="5">
    <location>
        <begin position="378"/>
        <end position="455"/>
    </location>
</feature>
<keyword evidence="7" id="KW-1185">Reference proteome</keyword>